<dbReference type="OrthoDB" id="415706at2759"/>
<dbReference type="GeneID" id="36286991"/>
<dbReference type="InterPro" id="IPR022812">
    <property type="entry name" value="Dynamin"/>
</dbReference>
<reference evidence="4" key="1">
    <citation type="submission" date="2016-03" db="EMBL/GenBank/DDBJ databases">
        <title>Updated assembly of Pseudogymnoascus destructans, the fungus causing white-nose syndrome of bats.</title>
        <authorList>
            <person name="Palmer J.M."/>
            <person name="Drees K.P."/>
            <person name="Foster J.T."/>
            <person name="Lindner D.L."/>
        </authorList>
    </citation>
    <scope>NUCLEOTIDE SEQUENCE [LARGE SCALE GENOMIC DNA]</scope>
    <source>
        <strain evidence="4">20631-21</strain>
    </source>
</reference>
<dbReference type="GO" id="GO:0005874">
    <property type="term" value="C:microtubule"/>
    <property type="evidence" value="ECO:0007669"/>
    <property type="project" value="TreeGrafter"/>
</dbReference>
<evidence type="ECO:0000259" key="2">
    <source>
        <dbReference type="PROSITE" id="PS51388"/>
    </source>
</evidence>
<dbReference type="PRINTS" id="PR00195">
    <property type="entry name" value="DYNAMIN"/>
</dbReference>
<gene>
    <name evidence="4" type="ORF">VC83_03918</name>
</gene>
<feature type="domain" description="Dynamin-type G" evidence="3">
    <location>
        <begin position="1"/>
        <end position="144"/>
    </location>
</feature>
<feature type="compositionally biased region" description="Polar residues" evidence="1">
    <location>
        <begin position="264"/>
        <end position="274"/>
    </location>
</feature>
<sequence>MDLVRQMVGKHLSNPRSIILAVVPANVDIATQEIIQMAEDADPHGQRTLGVLTKPDLVDKGAEDKVLELVTNTKGKGRFELGYTIVCNRSQSDLSITFDERNTKEVAFFTLDPWSSIPKERAGIKALKHRLNNLLVEVTRQNFQGVAVDIRGRIGKLEQQLVIIGPARQTAYEQRNHLINVASKFREITAKAIDAYYNRDECFEIDDIFRLATLIVEMNEDFSKAIHRKGFTRAFGGATHTDDALSLGSPVRSPDQSLDRETAHSSSQPLTPETESPEYPELRGIMAHAEPLPEPAEDGIMEWVTYKYNRSKGFEIGTTNPSLMPSLFAEQSRAWGFHTQNHMTKVIRKIHHFNYKVLQYCCNDDALCERLWEKLVPPLLPVYEKALEQASFLVEIERHGNLMTMNHYFAQNVRKAREARLKLQLEALNSWQTEGGGEPLLRLKDILGVVMSNDDHTIQDLHDTLKSYYKVARKRFVDAVCLQAVDHFLVSGKTSPLWIFSPQFISKMSDAELHQIAGDEDETVGRRIMLETELGSLRAGEKILEI</sequence>
<name>A0A177ADY6_9PEZI</name>
<dbReference type="InterPro" id="IPR027417">
    <property type="entry name" value="P-loop_NTPase"/>
</dbReference>
<protein>
    <recommendedName>
        <fullName evidence="5">GED domain-containing protein</fullName>
    </recommendedName>
</protein>
<dbReference type="Gene3D" id="1.20.120.1240">
    <property type="entry name" value="Dynamin, middle domain"/>
    <property type="match status" value="1"/>
</dbReference>
<dbReference type="PROSITE" id="PS51718">
    <property type="entry name" value="G_DYNAMIN_2"/>
    <property type="match status" value="1"/>
</dbReference>
<dbReference type="eggNOG" id="KOG0446">
    <property type="taxonomic scope" value="Eukaryota"/>
</dbReference>
<dbReference type="GO" id="GO:0016559">
    <property type="term" value="P:peroxisome fission"/>
    <property type="evidence" value="ECO:0007669"/>
    <property type="project" value="TreeGrafter"/>
</dbReference>
<dbReference type="GO" id="GO:0005739">
    <property type="term" value="C:mitochondrion"/>
    <property type="evidence" value="ECO:0007669"/>
    <property type="project" value="TreeGrafter"/>
</dbReference>
<dbReference type="GO" id="GO:0048312">
    <property type="term" value="P:intracellular distribution of mitochondria"/>
    <property type="evidence" value="ECO:0007669"/>
    <property type="project" value="TreeGrafter"/>
</dbReference>
<dbReference type="Pfam" id="PF00350">
    <property type="entry name" value="Dynamin_N"/>
    <property type="match status" value="1"/>
</dbReference>
<evidence type="ECO:0000259" key="3">
    <source>
        <dbReference type="PROSITE" id="PS51718"/>
    </source>
</evidence>
<evidence type="ECO:0000256" key="1">
    <source>
        <dbReference type="SAM" id="MobiDB-lite"/>
    </source>
</evidence>
<accession>A0A177ADY6</accession>
<dbReference type="Proteomes" id="UP000077154">
    <property type="component" value="Unassembled WGS sequence"/>
</dbReference>
<feature type="region of interest" description="Disordered" evidence="1">
    <location>
        <begin position="242"/>
        <end position="278"/>
    </location>
</feature>
<dbReference type="GO" id="GO:0003924">
    <property type="term" value="F:GTPase activity"/>
    <property type="evidence" value="ECO:0007669"/>
    <property type="project" value="TreeGrafter"/>
</dbReference>
<dbReference type="GO" id="GO:0000266">
    <property type="term" value="P:mitochondrial fission"/>
    <property type="evidence" value="ECO:0007669"/>
    <property type="project" value="TreeGrafter"/>
</dbReference>
<dbReference type="GO" id="GO:0016020">
    <property type="term" value="C:membrane"/>
    <property type="evidence" value="ECO:0007669"/>
    <property type="project" value="TreeGrafter"/>
</dbReference>
<dbReference type="Gene3D" id="3.40.50.300">
    <property type="entry name" value="P-loop containing nucleotide triphosphate hydrolases"/>
    <property type="match status" value="1"/>
</dbReference>
<dbReference type="InterPro" id="IPR045063">
    <property type="entry name" value="Dynamin_N"/>
</dbReference>
<dbReference type="GO" id="GO:0008017">
    <property type="term" value="F:microtubule binding"/>
    <property type="evidence" value="ECO:0007669"/>
    <property type="project" value="TreeGrafter"/>
</dbReference>
<dbReference type="GO" id="GO:0005525">
    <property type="term" value="F:GTP binding"/>
    <property type="evidence" value="ECO:0007669"/>
    <property type="project" value="InterPro"/>
</dbReference>
<dbReference type="AlphaFoldDB" id="A0A177ADY6"/>
<dbReference type="SUPFAM" id="SSF52540">
    <property type="entry name" value="P-loop containing nucleoside triphosphate hydrolases"/>
    <property type="match status" value="1"/>
</dbReference>
<dbReference type="InterPro" id="IPR020850">
    <property type="entry name" value="GED_dom"/>
</dbReference>
<dbReference type="PANTHER" id="PTHR11566">
    <property type="entry name" value="DYNAMIN"/>
    <property type="match status" value="1"/>
</dbReference>
<dbReference type="PROSITE" id="PS51388">
    <property type="entry name" value="GED"/>
    <property type="match status" value="1"/>
</dbReference>
<dbReference type="GO" id="GO:0006897">
    <property type="term" value="P:endocytosis"/>
    <property type="evidence" value="ECO:0007669"/>
    <property type="project" value="TreeGrafter"/>
</dbReference>
<dbReference type="InterPro" id="IPR030381">
    <property type="entry name" value="G_DYNAMIN_dom"/>
</dbReference>
<evidence type="ECO:0008006" key="5">
    <source>
        <dbReference type="Google" id="ProtNLM"/>
    </source>
</evidence>
<feature type="domain" description="GED" evidence="2">
    <location>
        <begin position="458"/>
        <end position="546"/>
    </location>
</feature>
<dbReference type="Pfam" id="PF01031">
    <property type="entry name" value="Dynamin_M"/>
    <property type="match status" value="1"/>
</dbReference>
<dbReference type="RefSeq" id="XP_024324764.1">
    <property type="nucleotide sequence ID" value="XM_024467556.1"/>
</dbReference>
<proteinExistence type="predicted"/>
<organism evidence="4">
    <name type="scientific">Pseudogymnoascus destructans</name>
    <dbReference type="NCBI Taxonomy" id="655981"/>
    <lineage>
        <taxon>Eukaryota</taxon>
        <taxon>Fungi</taxon>
        <taxon>Dikarya</taxon>
        <taxon>Ascomycota</taxon>
        <taxon>Pezizomycotina</taxon>
        <taxon>Leotiomycetes</taxon>
        <taxon>Thelebolales</taxon>
        <taxon>Thelebolaceae</taxon>
        <taxon>Pseudogymnoascus</taxon>
    </lineage>
</organism>
<dbReference type="InterPro" id="IPR000375">
    <property type="entry name" value="Dynamin_stalk"/>
</dbReference>
<evidence type="ECO:0000313" key="4">
    <source>
        <dbReference type="EMBL" id="OAF59481.1"/>
    </source>
</evidence>
<dbReference type="VEuPathDB" id="FungiDB:GMDG_06872"/>
<dbReference type="EMBL" id="KV441393">
    <property type="protein sequence ID" value="OAF59481.1"/>
    <property type="molecule type" value="Genomic_DNA"/>
</dbReference>
<dbReference type="PANTHER" id="PTHR11566:SF215">
    <property type="entry name" value="DYNAMIN GTPASE"/>
    <property type="match status" value="1"/>
</dbReference>